<evidence type="ECO:0000256" key="9">
    <source>
        <dbReference type="ARBA" id="ARBA00023033"/>
    </source>
</evidence>
<keyword evidence="11" id="KW-0455">Luminescence</keyword>
<dbReference type="GO" id="GO:0008218">
    <property type="term" value="P:bioluminescence"/>
    <property type="evidence" value="ECO:0007669"/>
    <property type="project" value="UniProtKB-KW"/>
</dbReference>
<dbReference type="Gene3D" id="3.40.50.980">
    <property type="match status" value="2"/>
</dbReference>
<evidence type="ECO:0000313" key="16">
    <source>
        <dbReference type="EnsemblMetazoa" id="XP_026298296"/>
    </source>
</evidence>
<comment type="subcellular location">
    <subcellularLocation>
        <location evidence="2">Peroxisome</location>
    </subcellularLocation>
</comment>
<keyword evidence="7" id="KW-0460">Magnesium</keyword>
<dbReference type="GeneID" id="726625"/>
<dbReference type="EnsemblMetazoa" id="XM_006569733">
    <property type="protein sequence ID" value="XP_006569796"/>
    <property type="gene ID" value="LOC726625"/>
</dbReference>
<name>A0A7M7MMP7_APIME</name>
<keyword evidence="18 19" id="KW-0436">Ligase</keyword>
<dbReference type="AlphaFoldDB" id="A0A7M7MMP7"/>
<accession>A0A8B8H2S8</accession>
<evidence type="ECO:0000259" key="15">
    <source>
        <dbReference type="Pfam" id="PF13193"/>
    </source>
</evidence>
<dbReference type="EC" id="1.13.12.7" evidence="4"/>
<evidence type="ECO:0000256" key="10">
    <source>
        <dbReference type="ARBA" id="ARBA00023140"/>
    </source>
</evidence>
<evidence type="ECO:0000256" key="8">
    <source>
        <dbReference type="ARBA" id="ARBA00023002"/>
    </source>
</evidence>
<dbReference type="Gene3D" id="2.30.38.10">
    <property type="entry name" value="Luciferase, Domain 3"/>
    <property type="match status" value="1"/>
</dbReference>
<dbReference type="FunFam" id="3.30.300.30:FF:000007">
    <property type="entry name" value="4-coumarate--CoA ligase 2"/>
    <property type="match status" value="1"/>
</dbReference>
<dbReference type="PROSITE" id="PS00455">
    <property type="entry name" value="AMP_BINDING"/>
    <property type="match status" value="1"/>
</dbReference>
<dbReference type="PANTHER" id="PTHR24096">
    <property type="entry name" value="LONG-CHAIN-FATTY-ACID--COA LIGASE"/>
    <property type="match status" value="1"/>
</dbReference>
<evidence type="ECO:0000313" key="20">
    <source>
        <dbReference type="RefSeq" id="XP_026298296.1"/>
    </source>
</evidence>
<dbReference type="OrthoDB" id="10253869at2759"/>
<dbReference type="GO" id="GO:0004497">
    <property type="term" value="F:monooxygenase activity"/>
    <property type="evidence" value="ECO:0007669"/>
    <property type="project" value="UniProtKB-KW"/>
</dbReference>
<dbReference type="Pfam" id="PF00501">
    <property type="entry name" value="AMP-binding"/>
    <property type="match status" value="1"/>
</dbReference>
<evidence type="ECO:0000313" key="19">
    <source>
        <dbReference type="RefSeq" id="XP_026298295.1"/>
    </source>
</evidence>
<dbReference type="RefSeq" id="XP_026298295.1">
    <property type="nucleotide sequence ID" value="XM_026442510.1"/>
</dbReference>
<gene>
    <name evidence="18 19 20" type="primary">LOC726625</name>
</gene>
<dbReference type="EnsemblMetazoa" id="XM_026442510">
    <property type="protein sequence ID" value="XP_026298295"/>
    <property type="gene ID" value="LOC726625"/>
</dbReference>
<evidence type="ECO:0000256" key="11">
    <source>
        <dbReference type="ARBA" id="ARBA00023223"/>
    </source>
</evidence>
<evidence type="ECO:0000256" key="6">
    <source>
        <dbReference type="ARBA" id="ARBA00022840"/>
    </source>
</evidence>
<evidence type="ECO:0000256" key="3">
    <source>
        <dbReference type="ARBA" id="ARBA00006432"/>
    </source>
</evidence>
<accession>A0A8B6ZBC0</accession>
<evidence type="ECO:0000256" key="13">
    <source>
        <dbReference type="ARBA" id="ARBA00048497"/>
    </source>
</evidence>
<reference evidence="18 19" key="2">
    <citation type="submission" date="2025-04" db="UniProtKB">
        <authorList>
            <consortium name="RefSeq"/>
        </authorList>
    </citation>
    <scope>IDENTIFICATION</scope>
    <source>
        <strain evidence="18 19">DH4</strain>
        <tissue evidence="18 19">Whole body</tissue>
    </source>
</reference>
<dbReference type="KEGG" id="ame:726625"/>
<evidence type="ECO:0000256" key="5">
    <source>
        <dbReference type="ARBA" id="ARBA00019043"/>
    </source>
</evidence>
<keyword evidence="9" id="KW-0503">Monooxygenase</keyword>
<organism evidence="16">
    <name type="scientific">Apis mellifera</name>
    <name type="common">Honeybee</name>
    <dbReference type="NCBI Taxonomy" id="7460"/>
    <lineage>
        <taxon>Eukaryota</taxon>
        <taxon>Metazoa</taxon>
        <taxon>Ecdysozoa</taxon>
        <taxon>Arthropoda</taxon>
        <taxon>Hexapoda</taxon>
        <taxon>Insecta</taxon>
        <taxon>Pterygota</taxon>
        <taxon>Neoptera</taxon>
        <taxon>Endopterygota</taxon>
        <taxon>Hymenoptera</taxon>
        <taxon>Apocrita</taxon>
        <taxon>Aculeata</taxon>
        <taxon>Apoidea</taxon>
        <taxon>Anthophila</taxon>
        <taxon>Apidae</taxon>
        <taxon>Apis</taxon>
    </lineage>
</organism>
<evidence type="ECO:0000313" key="18">
    <source>
        <dbReference type="RefSeq" id="XP_006569796.2"/>
    </source>
</evidence>
<dbReference type="PANTHER" id="PTHR24096:SF423">
    <property type="entry name" value="GM05240P"/>
    <property type="match status" value="1"/>
</dbReference>
<dbReference type="Gene3D" id="3.30.300.30">
    <property type="match status" value="1"/>
</dbReference>
<keyword evidence="17" id="KW-1185">Reference proteome</keyword>
<evidence type="ECO:0000256" key="7">
    <source>
        <dbReference type="ARBA" id="ARBA00022842"/>
    </source>
</evidence>
<dbReference type="InterPro" id="IPR020845">
    <property type="entry name" value="AMP-binding_CS"/>
</dbReference>
<evidence type="ECO:0000259" key="14">
    <source>
        <dbReference type="Pfam" id="PF00501"/>
    </source>
</evidence>
<reference evidence="16" key="1">
    <citation type="submission" date="2021-01" db="UniProtKB">
        <authorList>
            <consortium name="EnsemblMetazoa"/>
        </authorList>
    </citation>
    <scope>IDENTIFICATION</scope>
    <source>
        <strain evidence="16">DH4</strain>
    </source>
</reference>
<dbReference type="SUPFAM" id="SSF56801">
    <property type="entry name" value="Acetyl-CoA synthetase-like"/>
    <property type="match status" value="1"/>
</dbReference>
<dbReference type="RefSeq" id="XP_026298296.1">
    <property type="nucleotide sequence ID" value="XM_026442511.1"/>
</dbReference>
<dbReference type="Pfam" id="PF13193">
    <property type="entry name" value="AMP-binding_C"/>
    <property type="match status" value="1"/>
</dbReference>
<evidence type="ECO:0000313" key="17">
    <source>
        <dbReference type="Proteomes" id="UP000005203"/>
    </source>
</evidence>
<feature type="domain" description="AMP-dependent synthetase/ligase" evidence="14">
    <location>
        <begin position="28"/>
        <end position="396"/>
    </location>
</feature>
<evidence type="ECO:0000256" key="12">
    <source>
        <dbReference type="ARBA" id="ARBA00023262"/>
    </source>
</evidence>
<keyword evidence="8" id="KW-0560">Oxidoreductase</keyword>
<proteinExistence type="inferred from homology"/>
<dbReference type="RefSeq" id="XP_006569796.2">
    <property type="nucleotide sequence ID" value="XM_006569733.3"/>
</dbReference>
<keyword evidence="6" id="KW-0067">ATP-binding</keyword>
<dbReference type="Proteomes" id="UP000005203">
    <property type="component" value="Linkage group LG8"/>
</dbReference>
<evidence type="ECO:0000256" key="1">
    <source>
        <dbReference type="ARBA" id="ARBA00001946"/>
    </source>
</evidence>
<evidence type="ECO:0000256" key="4">
    <source>
        <dbReference type="ARBA" id="ARBA00012532"/>
    </source>
</evidence>
<dbReference type="InterPro" id="IPR045851">
    <property type="entry name" value="AMP-bd_C_sf"/>
</dbReference>
<dbReference type="InterPro" id="IPR025110">
    <property type="entry name" value="AMP-bd_C"/>
</dbReference>
<keyword evidence="6" id="KW-0547">Nucleotide-binding</keyword>
<dbReference type="EnsemblMetazoa" id="XM_026442511">
    <property type="protein sequence ID" value="XP_026298296"/>
    <property type="gene ID" value="LOC726625"/>
</dbReference>
<keyword evidence="12" id="KW-0599">Photoprotein</keyword>
<feature type="domain" description="AMP-binding enzyme C-terminal" evidence="15">
    <location>
        <begin position="447"/>
        <end position="523"/>
    </location>
</feature>
<protein>
    <recommendedName>
        <fullName evidence="5">Luciferin 4-monooxygenase</fullName>
        <ecNumber evidence="4">1.13.12.7</ecNumber>
    </recommendedName>
</protein>
<comment type="cofactor">
    <cofactor evidence="1">
        <name>Mg(2+)</name>
        <dbReference type="ChEBI" id="CHEBI:18420"/>
    </cofactor>
</comment>
<comment type="catalytic activity">
    <reaction evidence="13">
        <text>firefly D-luciferin + ATP + O2 = firefly oxyluciferin + hnu + AMP + CO2 + diphosphate</text>
        <dbReference type="Rhea" id="RHEA:10732"/>
        <dbReference type="ChEBI" id="CHEBI:15379"/>
        <dbReference type="ChEBI" id="CHEBI:16526"/>
        <dbReference type="ChEBI" id="CHEBI:16792"/>
        <dbReference type="ChEBI" id="CHEBI:30212"/>
        <dbReference type="ChEBI" id="CHEBI:30616"/>
        <dbReference type="ChEBI" id="CHEBI:33019"/>
        <dbReference type="ChEBI" id="CHEBI:58038"/>
        <dbReference type="ChEBI" id="CHEBI:456215"/>
        <dbReference type="EC" id="1.13.12.7"/>
    </reaction>
</comment>
<dbReference type="GO" id="GO:0005777">
    <property type="term" value="C:peroxisome"/>
    <property type="evidence" value="ECO:0007669"/>
    <property type="project" value="UniProtKB-SubCell"/>
</dbReference>
<dbReference type="GO" id="GO:0016405">
    <property type="term" value="F:CoA-ligase activity"/>
    <property type="evidence" value="ECO:0007669"/>
    <property type="project" value="TreeGrafter"/>
</dbReference>
<dbReference type="InterPro" id="IPR000873">
    <property type="entry name" value="AMP-dep_synth/lig_dom"/>
</dbReference>
<evidence type="ECO:0000256" key="2">
    <source>
        <dbReference type="ARBA" id="ARBA00004275"/>
    </source>
</evidence>
<accession>A0A7M7H368</accession>
<sequence>MNIKDNILYSEPMSKVPNISLGQYLFDNLHNNPNDIVQIDIETDKHLTRKELLDKSIRLSIALRNYGIDMKDRVSLTSENHPNYMIAMCGTFFNGITFAPLNPAYTEREFGHMLEIYQPRVIFVSRRTEKLLVKVASTLSWDIKLIELDDEALDGNVVTLNVFLEKYGNIVDPRTFTPVQVGDNDKRMAVILCSSGTTGFPKGVMLSHRNLLTFIQSISKPNFLNIQQGDRMIIFLPLFHGYAFGMMCNCICSNSIICLMRNYNTDTLLSSIGKYKITHLPLVPPILVAVLKHPMLPNYDFGSVKEILCGALPLPLDIANELKRRTKVKNIRNGYGMTELSMVSNLSERSCKDASIGPPLPGFKCKVVSMETGKTVGAGKVGEICFAGDQVMLGYYKNPKSTAETIDEQNWLHTGDLGYFTEEGGLYITGRIKEIIRYKGFQVAPSEIEALLLTHSSVKDVAVLGKPDEVCGELPMAVVVRQPGSNVTAEEIVDFVKKNLSPQKWLRGGVKFVETLPKTPSGKVLRKQLLNIVLSKL</sequence>
<dbReference type="GO" id="GO:0005524">
    <property type="term" value="F:ATP binding"/>
    <property type="evidence" value="ECO:0007669"/>
    <property type="project" value="UniProtKB-KW"/>
</dbReference>
<comment type="similarity">
    <text evidence="3">Belongs to the ATP-dependent AMP-binding enzyme family.</text>
</comment>
<keyword evidence="10" id="KW-0576">Peroxisome</keyword>
<accession>A0A7M7MMP7</accession>
<dbReference type="CDD" id="cd05911">
    <property type="entry name" value="Firefly_Luc_like"/>
    <property type="match status" value="1"/>
</dbReference>